<dbReference type="Pfam" id="PF02465">
    <property type="entry name" value="FliD_N"/>
    <property type="match status" value="1"/>
</dbReference>
<dbReference type="InterPro" id="IPR010809">
    <property type="entry name" value="FliD_C"/>
</dbReference>
<dbReference type="Proteomes" id="UP000681027">
    <property type="component" value="Unassembled WGS sequence"/>
</dbReference>
<feature type="region of interest" description="Disordered" evidence="6">
    <location>
        <begin position="307"/>
        <end position="328"/>
    </location>
</feature>
<dbReference type="PANTHER" id="PTHR30288:SF0">
    <property type="entry name" value="FLAGELLAR HOOK-ASSOCIATED PROTEIN 2"/>
    <property type="match status" value="1"/>
</dbReference>
<evidence type="ECO:0000256" key="6">
    <source>
        <dbReference type="SAM" id="MobiDB-lite"/>
    </source>
</evidence>
<dbReference type="Pfam" id="PF07195">
    <property type="entry name" value="FliD_C"/>
    <property type="match status" value="1"/>
</dbReference>
<dbReference type="PANTHER" id="PTHR30288">
    <property type="entry name" value="FLAGELLAR CAP/ASSEMBLY PROTEIN FLID"/>
    <property type="match status" value="1"/>
</dbReference>
<accession>A0ABS5NR29</accession>
<keyword evidence="4 5" id="KW-0975">Bacterial flagellum</keyword>
<evidence type="ECO:0000259" key="8">
    <source>
        <dbReference type="Pfam" id="PF07195"/>
    </source>
</evidence>
<evidence type="ECO:0000256" key="1">
    <source>
        <dbReference type="ARBA" id="ARBA00009764"/>
    </source>
</evidence>
<proteinExistence type="inferred from homology"/>
<keyword evidence="9" id="KW-0966">Cell projection</keyword>
<evidence type="ECO:0000313" key="9">
    <source>
        <dbReference type="EMBL" id="MBS4190265.1"/>
    </source>
</evidence>
<feature type="compositionally biased region" description="Basic and acidic residues" evidence="6">
    <location>
        <begin position="317"/>
        <end position="328"/>
    </location>
</feature>
<keyword evidence="5" id="KW-0964">Secreted</keyword>
<evidence type="ECO:0000313" key="10">
    <source>
        <dbReference type="Proteomes" id="UP000681027"/>
    </source>
</evidence>
<evidence type="ECO:0000256" key="3">
    <source>
        <dbReference type="ARBA" id="ARBA00023054"/>
    </source>
</evidence>
<keyword evidence="9" id="KW-0969">Cilium</keyword>
<sequence>MVNNTMRITGFASGLDTTAIIRDLMKAERAPLDKLFQKKEWMSWQLDAYRDVNLEFSKFQSKADKLRYSSGFNGYKATSSNTTNALVSAKGNAIQGSYELEIKQLAEVAKIKSGSAINNTTGNAAKATDKVLIEGETASFDITTAKGSATINIDDTDTFASLANKIASATDSISGKSLDLRASFDETTSSFVITSKEMGKAQSIELNDITGNVASLIFNGSSATSPAFPPFRVEGKDAEIKFDGTEITNLTSNKVTVYGVDLTLLKAGTTTTINVESDTESIFNNIKDFVESYNSLIDSLNSKVKTPRNRDFQPLTDEQREDLSEKEAEKWDEKAKQGLLYNDPIIRDALTNLRGKMNNPVSSIPSDQFNSLSKIGISTAYMSKDGKLDINEDKLRKAIAKNPDEVERLFTSDDGIATRVYDQVGKTIDSLNKKAGRPNTAVNLDNSTLGKSINDVSTQMKTWEDKLKMIENRYWKQFTAMEQAINKMNAQSSSILGMLG</sequence>
<dbReference type="RefSeq" id="WP_213101726.1">
    <property type="nucleotide sequence ID" value="NZ_JAGYPM010000002.1"/>
</dbReference>
<comment type="similarity">
    <text evidence="1 5">Belongs to the FliD family.</text>
</comment>
<evidence type="ECO:0000256" key="2">
    <source>
        <dbReference type="ARBA" id="ARBA00011255"/>
    </source>
</evidence>
<keyword evidence="3" id="KW-0175">Coiled coil</keyword>
<gene>
    <name evidence="9" type="primary">fliD</name>
    <name evidence="9" type="ORF">KHA94_08620</name>
</gene>
<feature type="domain" description="Flagellar hook-associated protein 2 N-terminal" evidence="7">
    <location>
        <begin position="13"/>
        <end position="107"/>
    </location>
</feature>
<keyword evidence="10" id="KW-1185">Reference proteome</keyword>
<keyword evidence="9" id="KW-0282">Flagellum</keyword>
<comment type="caution">
    <text evidence="9">The sequence shown here is derived from an EMBL/GenBank/DDBJ whole genome shotgun (WGS) entry which is preliminary data.</text>
</comment>
<dbReference type="InterPro" id="IPR040026">
    <property type="entry name" value="FliD"/>
</dbReference>
<organism evidence="9 10">
    <name type="scientific">Cytobacillus citreus</name>
    <dbReference type="NCBI Taxonomy" id="2833586"/>
    <lineage>
        <taxon>Bacteria</taxon>
        <taxon>Bacillati</taxon>
        <taxon>Bacillota</taxon>
        <taxon>Bacilli</taxon>
        <taxon>Bacillales</taxon>
        <taxon>Bacillaceae</taxon>
        <taxon>Cytobacillus</taxon>
    </lineage>
</organism>
<name>A0ABS5NR29_9BACI</name>
<dbReference type="EMBL" id="JAGYPM010000002">
    <property type="protein sequence ID" value="MBS4190265.1"/>
    <property type="molecule type" value="Genomic_DNA"/>
</dbReference>
<feature type="domain" description="Flagellar hook-associated protein 2 C-terminal" evidence="8">
    <location>
        <begin position="235"/>
        <end position="490"/>
    </location>
</feature>
<dbReference type="InterPro" id="IPR003481">
    <property type="entry name" value="FliD_N"/>
</dbReference>
<reference evidence="9 10" key="1">
    <citation type="submission" date="2021-05" db="EMBL/GenBank/DDBJ databases">
        <title>Novel Bacillus species.</title>
        <authorList>
            <person name="Liu G."/>
        </authorList>
    </citation>
    <scope>NUCLEOTIDE SEQUENCE [LARGE SCALE GENOMIC DNA]</scope>
    <source>
        <strain evidence="9 10">FJAT-49705</strain>
    </source>
</reference>
<protein>
    <recommendedName>
        <fullName evidence="5">Flagellar hook-associated protein 2</fullName>
        <shortName evidence="5">HAP2</shortName>
    </recommendedName>
    <alternativeName>
        <fullName evidence="5">Flagellar cap protein</fullName>
    </alternativeName>
</protein>
<evidence type="ECO:0000256" key="4">
    <source>
        <dbReference type="ARBA" id="ARBA00023143"/>
    </source>
</evidence>
<evidence type="ECO:0000256" key="5">
    <source>
        <dbReference type="RuleBase" id="RU362066"/>
    </source>
</evidence>
<comment type="subunit">
    <text evidence="2 5">Homopentamer.</text>
</comment>
<comment type="function">
    <text evidence="5">Required for morphogenesis and for the elongation of the flagellar filament by facilitating polymerization of the flagellin monomers at the tip of growing filament. Forms a capping structure, which prevents flagellin subunits (transported through the central channel of the flagellum) from leaking out without polymerization at the distal end.</text>
</comment>
<evidence type="ECO:0000259" key="7">
    <source>
        <dbReference type="Pfam" id="PF02465"/>
    </source>
</evidence>
<comment type="subcellular location">
    <subcellularLocation>
        <location evidence="5">Secreted</location>
    </subcellularLocation>
    <subcellularLocation>
        <location evidence="5">Bacterial flagellum</location>
    </subcellularLocation>
</comment>